<dbReference type="PANTHER" id="PTHR35042">
    <property type="entry name" value="ANTHRONE OXYGENASE ENCC"/>
    <property type="match status" value="1"/>
</dbReference>
<keyword evidence="3 6" id="KW-1133">Transmembrane helix</keyword>
<keyword evidence="2 6" id="KW-0812">Transmembrane</keyword>
<comment type="subcellular location">
    <subcellularLocation>
        <location evidence="1">Membrane</location>
        <topology evidence="1">Multi-pass membrane protein</topology>
    </subcellularLocation>
</comment>
<dbReference type="Pfam" id="PF08592">
    <property type="entry name" value="Anthrone_oxy"/>
    <property type="match status" value="1"/>
</dbReference>
<accession>A0ABQ9NIG3</accession>
<name>A0ABQ9NIG3_9PEZI</name>
<evidence type="ECO:0000256" key="3">
    <source>
        <dbReference type="ARBA" id="ARBA00022989"/>
    </source>
</evidence>
<reference evidence="7" key="1">
    <citation type="submission" date="2022-10" db="EMBL/GenBank/DDBJ databases">
        <title>Culturing micro-colonial fungi from biological soil crusts in the Mojave desert and describing Neophaeococcomyces mojavensis, and introducing the new genera and species Taxawa tesnikishii.</title>
        <authorList>
            <person name="Kurbessoian T."/>
            <person name="Stajich J.E."/>
        </authorList>
    </citation>
    <scope>NUCLEOTIDE SEQUENCE</scope>
    <source>
        <strain evidence="7">TK_1</strain>
    </source>
</reference>
<gene>
    <name evidence="7" type="ORF">H2201_008522</name>
</gene>
<proteinExistence type="inferred from homology"/>
<comment type="caution">
    <text evidence="7">The sequence shown here is derived from an EMBL/GenBank/DDBJ whole genome shotgun (WGS) entry which is preliminary data.</text>
</comment>
<evidence type="ECO:0000256" key="5">
    <source>
        <dbReference type="ARBA" id="ARBA00034313"/>
    </source>
</evidence>
<evidence type="ECO:0000313" key="8">
    <source>
        <dbReference type="Proteomes" id="UP001172684"/>
    </source>
</evidence>
<dbReference type="InterPro" id="IPR013901">
    <property type="entry name" value="Anthrone_oxy"/>
</dbReference>
<feature type="transmembrane region" description="Helical" evidence="6">
    <location>
        <begin position="81"/>
        <end position="102"/>
    </location>
</feature>
<evidence type="ECO:0000256" key="2">
    <source>
        <dbReference type="ARBA" id="ARBA00022692"/>
    </source>
</evidence>
<dbReference type="EMBL" id="JAPDRL010000124">
    <property type="protein sequence ID" value="KAJ9656509.1"/>
    <property type="molecule type" value="Genomic_DNA"/>
</dbReference>
<sequence>MEDPIAKAAQVGGYIGCFGYAGVAILSEAPLDTLVKQFSRMYNIGKTSSPPLAVATTLCNGFSAYQSRSKDAVIGGLASPFVLYVAAAISVMAIVPFTLLYMEPAVNRKLLGLGSHASRGVKAEHLGASEEDVRKLLIRWKGLNFVRAALAGLGALLAAVATVA</sequence>
<dbReference type="PANTHER" id="PTHR35042:SF1">
    <property type="entry name" value="DUF1772-DOMAIN-CONTAINING PROTEIN"/>
    <property type="match status" value="1"/>
</dbReference>
<evidence type="ECO:0000313" key="7">
    <source>
        <dbReference type="EMBL" id="KAJ9656509.1"/>
    </source>
</evidence>
<dbReference type="Proteomes" id="UP001172684">
    <property type="component" value="Unassembled WGS sequence"/>
</dbReference>
<evidence type="ECO:0008006" key="9">
    <source>
        <dbReference type="Google" id="ProtNLM"/>
    </source>
</evidence>
<organism evidence="7 8">
    <name type="scientific">Coniosporium apollinis</name>
    <dbReference type="NCBI Taxonomy" id="61459"/>
    <lineage>
        <taxon>Eukaryota</taxon>
        <taxon>Fungi</taxon>
        <taxon>Dikarya</taxon>
        <taxon>Ascomycota</taxon>
        <taxon>Pezizomycotina</taxon>
        <taxon>Dothideomycetes</taxon>
        <taxon>Dothideomycetes incertae sedis</taxon>
        <taxon>Coniosporium</taxon>
    </lineage>
</organism>
<feature type="transmembrane region" description="Helical" evidence="6">
    <location>
        <begin position="144"/>
        <end position="163"/>
    </location>
</feature>
<evidence type="ECO:0000256" key="1">
    <source>
        <dbReference type="ARBA" id="ARBA00004141"/>
    </source>
</evidence>
<keyword evidence="4 6" id="KW-0472">Membrane</keyword>
<evidence type="ECO:0000256" key="6">
    <source>
        <dbReference type="SAM" id="Phobius"/>
    </source>
</evidence>
<keyword evidence="8" id="KW-1185">Reference proteome</keyword>
<comment type="similarity">
    <text evidence="5">Belongs to the anthrone oxygenase family.</text>
</comment>
<evidence type="ECO:0000256" key="4">
    <source>
        <dbReference type="ARBA" id="ARBA00023136"/>
    </source>
</evidence>
<protein>
    <recommendedName>
        <fullName evidence="9">DUF1772-domain-containing protein</fullName>
    </recommendedName>
</protein>